<reference evidence="1" key="1">
    <citation type="journal article" date="2007" name="BMC Biol.">
        <title>Gene expression profiling of cuticular proteins across the moult cycle of the crab Portunus pelagicus.</title>
        <authorList>
            <person name="Kuballa A.V."/>
            <person name="Merritt D.J."/>
            <person name="Elizur A."/>
        </authorList>
    </citation>
    <scope>NUCLEOTIDE SEQUENCE</scope>
</reference>
<proteinExistence type="evidence at transcript level"/>
<accession>A1YLE7</accession>
<protein>
    <submittedName>
        <fullName evidence="1">Cuticle protein BD3</fullName>
    </submittedName>
</protein>
<evidence type="ECO:0000313" key="1">
    <source>
        <dbReference type="EMBL" id="ABM54468.1"/>
    </source>
</evidence>
<organism evidence="1">
    <name type="scientific">Portunus pelagicus</name>
    <name type="common">Blue swimmer crab</name>
    <dbReference type="NCBI Taxonomy" id="80836"/>
    <lineage>
        <taxon>Eukaryota</taxon>
        <taxon>Metazoa</taxon>
        <taxon>Ecdysozoa</taxon>
        <taxon>Arthropoda</taxon>
        <taxon>Crustacea</taxon>
        <taxon>Multicrustacea</taxon>
        <taxon>Malacostraca</taxon>
        <taxon>Eumalacostraca</taxon>
        <taxon>Eucarida</taxon>
        <taxon>Decapoda</taxon>
        <taxon>Pleocyemata</taxon>
        <taxon>Brachyura</taxon>
        <taxon>Eubrachyura</taxon>
        <taxon>Portunoidea</taxon>
        <taxon>Portunidae</taxon>
        <taxon>Portuninae</taxon>
        <taxon>Portunus</taxon>
    </lineage>
</organism>
<sequence length="61" mass="7181">MHVRETPKKKWYGPLASDVRASLPGSWRVVFDTPEVNNAKDQFFNTYRQQVKSVVPRRFSQ</sequence>
<dbReference type="EMBL" id="EF102015">
    <property type="protein sequence ID" value="ABM54468.1"/>
    <property type="molecule type" value="mRNA"/>
</dbReference>
<dbReference type="AlphaFoldDB" id="A1YLE7"/>
<name>A1YLE7_PORPE</name>